<keyword evidence="2" id="KW-1185">Reference proteome</keyword>
<name>A0A418MPQ4_9ACTN</name>
<proteinExistence type="predicted"/>
<accession>A0A418MPQ4</accession>
<reference evidence="1 2" key="1">
    <citation type="submission" date="2018-08" db="EMBL/GenBank/DDBJ databases">
        <title>Jishengella sp. nov., isolated from a root of Azadirachta indica A. Juss. var. siamensis Valenton.</title>
        <authorList>
            <person name="Kuncharoen N."/>
            <person name="Tanasupawat S."/>
            <person name="Kudo T."/>
            <person name="Ohkuma M."/>
        </authorList>
    </citation>
    <scope>NUCLEOTIDE SEQUENCE [LARGE SCALE GENOMIC DNA]</scope>
    <source>
        <strain evidence="1 2">AZ1-13</strain>
    </source>
</reference>
<dbReference type="EMBL" id="QXEC01000028">
    <property type="protein sequence ID" value="RIV34482.1"/>
    <property type="molecule type" value="Genomic_DNA"/>
</dbReference>
<dbReference type="Proteomes" id="UP000283832">
    <property type="component" value="Unassembled WGS sequence"/>
</dbReference>
<organism evidence="1 2">
    <name type="scientific">Micromonospora radicis</name>
    <dbReference type="NCBI Taxonomy" id="1894971"/>
    <lineage>
        <taxon>Bacteria</taxon>
        <taxon>Bacillati</taxon>
        <taxon>Actinomycetota</taxon>
        <taxon>Actinomycetes</taxon>
        <taxon>Micromonosporales</taxon>
        <taxon>Micromonosporaceae</taxon>
        <taxon>Micromonospora</taxon>
    </lineage>
</organism>
<comment type="caution">
    <text evidence="1">The sequence shown here is derived from an EMBL/GenBank/DDBJ whole genome shotgun (WGS) entry which is preliminary data.</text>
</comment>
<dbReference type="AlphaFoldDB" id="A0A418MPQ4"/>
<dbReference type="OrthoDB" id="161020at2"/>
<gene>
    <name evidence="1" type="ORF">D2L64_22950</name>
</gene>
<evidence type="ECO:0000313" key="2">
    <source>
        <dbReference type="Proteomes" id="UP000283832"/>
    </source>
</evidence>
<protein>
    <submittedName>
        <fullName evidence="1">Phospholipase</fullName>
    </submittedName>
</protein>
<sequence length="117" mass="12298">MAEHSHSHAHAYGPTGSGSVMLNLGGDTGALIVYTGRQLLGREIEISRVGDVGPRTHAAVRERPVQDGTFHSVVYADLPAGTYTVWWDDERPAGTVVVAGGSVAEFTWPTSASLPVG</sequence>
<evidence type="ECO:0000313" key="1">
    <source>
        <dbReference type="EMBL" id="RIV34482.1"/>
    </source>
</evidence>